<evidence type="ECO:0000259" key="1">
    <source>
        <dbReference type="PROSITE" id="PS50041"/>
    </source>
</evidence>
<keyword evidence="3" id="KW-1185">Reference proteome</keyword>
<dbReference type="Gene3D" id="3.10.100.10">
    <property type="entry name" value="Mannose-Binding Protein A, subunit A"/>
    <property type="match status" value="1"/>
</dbReference>
<protein>
    <submittedName>
        <fullName evidence="2">CD209 antigen-like protein 2</fullName>
    </submittedName>
</protein>
<evidence type="ECO:0000313" key="3">
    <source>
        <dbReference type="Proteomes" id="UP001233172"/>
    </source>
</evidence>
<dbReference type="PANTHER" id="PTHR22803">
    <property type="entry name" value="MANNOSE, PHOSPHOLIPASE, LECTIN RECEPTOR RELATED"/>
    <property type="match status" value="1"/>
</dbReference>
<evidence type="ECO:0000313" key="2">
    <source>
        <dbReference type="EMBL" id="KAK0049902.1"/>
    </source>
</evidence>
<proteinExistence type="predicted"/>
<comment type="caution">
    <text evidence="2">The sequence shown here is derived from an EMBL/GenBank/DDBJ whole genome shotgun (WGS) entry which is preliminary data.</text>
</comment>
<dbReference type="InterPro" id="IPR016186">
    <property type="entry name" value="C-type_lectin-like/link_sf"/>
</dbReference>
<reference evidence="2" key="2">
    <citation type="submission" date="2023-04" db="EMBL/GenBank/DDBJ databases">
        <authorList>
            <person name="Bu L."/>
            <person name="Lu L."/>
            <person name="Laidemitt M.R."/>
            <person name="Zhang S.M."/>
            <person name="Mutuku M."/>
            <person name="Mkoji G."/>
            <person name="Steinauer M."/>
            <person name="Loker E.S."/>
        </authorList>
    </citation>
    <scope>NUCLEOTIDE SEQUENCE</scope>
    <source>
        <strain evidence="2">KasaAsao</strain>
        <tissue evidence="2">Whole Snail</tissue>
    </source>
</reference>
<dbReference type="Proteomes" id="UP001233172">
    <property type="component" value="Unassembled WGS sequence"/>
</dbReference>
<dbReference type="InterPro" id="IPR016187">
    <property type="entry name" value="CTDL_fold"/>
</dbReference>
<dbReference type="InterPro" id="IPR001304">
    <property type="entry name" value="C-type_lectin-like"/>
</dbReference>
<gene>
    <name evidence="2" type="ORF">Bpfe_020634</name>
</gene>
<dbReference type="SUPFAM" id="SSF56436">
    <property type="entry name" value="C-type lectin-like"/>
    <property type="match status" value="1"/>
</dbReference>
<name>A0AAD8B8C1_BIOPF</name>
<accession>A0AAD8B8C1</accession>
<dbReference type="SMART" id="SM00034">
    <property type="entry name" value="CLECT"/>
    <property type="match status" value="1"/>
</dbReference>
<dbReference type="AlphaFoldDB" id="A0AAD8B8C1"/>
<dbReference type="PROSITE" id="PS50041">
    <property type="entry name" value="C_TYPE_LECTIN_2"/>
    <property type="match status" value="1"/>
</dbReference>
<dbReference type="EMBL" id="JASAOG010000120">
    <property type="protein sequence ID" value="KAK0049902.1"/>
    <property type="molecule type" value="Genomic_DNA"/>
</dbReference>
<reference evidence="2" key="1">
    <citation type="journal article" date="2023" name="PLoS Negl. Trop. Dis.">
        <title>A genome sequence for Biomphalaria pfeifferi, the major vector snail for the human-infecting parasite Schistosoma mansoni.</title>
        <authorList>
            <person name="Bu L."/>
            <person name="Lu L."/>
            <person name="Laidemitt M.R."/>
            <person name="Zhang S.M."/>
            <person name="Mutuku M."/>
            <person name="Mkoji G."/>
            <person name="Steinauer M."/>
            <person name="Loker E.S."/>
        </authorList>
    </citation>
    <scope>NUCLEOTIDE SEQUENCE</scope>
    <source>
        <strain evidence="2">KasaAsao</strain>
    </source>
</reference>
<sequence>MFFKVAEVDVSMATLGLPDICTSLTSCAVRCLMFPGLCFSCKYNIVTSECVLEKRMHLYTPITLQKDSSLKSIAVRCHRQLWIGLNDLEKEKVFKWMDDGTVLDLNSIFKKQIFHPNEPNDYDNDEDCVEYSLYFASLNDMDCKNKNYCICERSTREPAF</sequence>
<feature type="domain" description="C-type lectin" evidence="1">
    <location>
        <begin position="34"/>
        <end position="152"/>
    </location>
</feature>
<dbReference type="InterPro" id="IPR050111">
    <property type="entry name" value="C-type_lectin/snaclec_domain"/>
</dbReference>
<dbReference type="Pfam" id="PF00059">
    <property type="entry name" value="Lectin_C"/>
    <property type="match status" value="1"/>
</dbReference>
<organism evidence="2 3">
    <name type="scientific">Biomphalaria pfeifferi</name>
    <name type="common">Bloodfluke planorb</name>
    <name type="synonym">Freshwater snail</name>
    <dbReference type="NCBI Taxonomy" id="112525"/>
    <lineage>
        <taxon>Eukaryota</taxon>
        <taxon>Metazoa</taxon>
        <taxon>Spiralia</taxon>
        <taxon>Lophotrochozoa</taxon>
        <taxon>Mollusca</taxon>
        <taxon>Gastropoda</taxon>
        <taxon>Heterobranchia</taxon>
        <taxon>Euthyneura</taxon>
        <taxon>Panpulmonata</taxon>
        <taxon>Hygrophila</taxon>
        <taxon>Lymnaeoidea</taxon>
        <taxon>Planorbidae</taxon>
        <taxon>Biomphalaria</taxon>
    </lineage>
</organism>